<organism evidence="2 3">
    <name type="scientific">Saccharibacillus alkalitolerans</name>
    <dbReference type="NCBI Taxonomy" id="2705290"/>
    <lineage>
        <taxon>Bacteria</taxon>
        <taxon>Bacillati</taxon>
        <taxon>Bacillota</taxon>
        <taxon>Bacilli</taxon>
        <taxon>Bacillales</taxon>
        <taxon>Paenibacillaceae</taxon>
        <taxon>Saccharibacillus</taxon>
    </lineage>
</organism>
<protein>
    <recommendedName>
        <fullName evidence="1">SLH domain-containing protein</fullName>
    </recommendedName>
</protein>
<comment type="caution">
    <text evidence="2">The sequence shown here is derived from an EMBL/GenBank/DDBJ whole genome shotgun (WGS) entry which is preliminary data.</text>
</comment>
<gene>
    <name evidence="2" type="ORF">GYN08_07265</name>
</gene>
<dbReference type="SUPFAM" id="SSF55797">
    <property type="entry name" value="PR-1-like"/>
    <property type="match status" value="1"/>
</dbReference>
<dbReference type="InterPro" id="IPR014044">
    <property type="entry name" value="CAP_dom"/>
</dbReference>
<dbReference type="PANTHER" id="PTHR31157">
    <property type="entry name" value="SCP DOMAIN-CONTAINING PROTEIN"/>
    <property type="match status" value="1"/>
</dbReference>
<dbReference type="Proteomes" id="UP000800303">
    <property type="component" value="Unassembled WGS sequence"/>
</dbReference>
<reference evidence="2 3" key="1">
    <citation type="submission" date="2020-01" db="EMBL/GenBank/DDBJ databases">
        <title>Polyphasic characterisation and genomic insights into a novel alkali tolerant bacterium VR-M41.</title>
        <authorList>
            <person name="Vemuluri V.R."/>
        </authorList>
    </citation>
    <scope>NUCLEOTIDE SEQUENCE [LARGE SCALE GENOMIC DNA]</scope>
    <source>
        <strain evidence="2 3">VR-M41</strain>
    </source>
</reference>
<dbReference type="PANTHER" id="PTHR31157:SF1">
    <property type="entry name" value="SCP DOMAIN-CONTAINING PROTEIN"/>
    <property type="match status" value="1"/>
</dbReference>
<dbReference type="InterPro" id="IPR001119">
    <property type="entry name" value="SLH_dom"/>
</dbReference>
<dbReference type="InterPro" id="IPR035940">
    <property type="entry name" value="CAP_sf"/>
</dbReference>
<dbReference type="RefSeq" id="WP_166273532.1">
    <property type="nucleotide sequence ID" value="NZ_JAAFGS010000002.1"/>
</dbReference>
<dbReference type="Pfam" id="PF00188">
    <property type="entry name" value="CAP"/>
    <property type="match status" value="1"/>
</dbReference>
<keyword evidence="3" id="KW-1185">Reference proteome</keyword>
<evidence type="ECO:0000313" key="2">
    <source>
        <dbReference type="EMBL" id="NGZ75112.1"/>
    </source>
</evidence>
<feature type="domain" description="SLH" evidence="1">
    <location>
        <begin position="478"/>
        <end position="544"/>
    </location>
</feature>
<accession>A0ABX0F293</accession>
<evidence type="ECO:0000313" key="3">
    <source>
        <dbReference type="Proteomes" id="UP000800303"/>
    </source>
</evidence>
<proteinExistence type="predicted"/>
<dbReference type="Gene3D" id="2.60.40.1080">
    <property type="match status" value="1"/>
</dbReference>
<dbReference type="Pfam" id="PF00395">
    <property type="entry name" value="SLH"/>
    <property type="match status" value="1"/>
</dbReference>
<sequence length="666" mass="72745">MAALMAVTVMPAYPAKHVSAASAAQGSFTQDQLDGLAYLNEIRAKVGVGPLELDARLSQASQAHAAYYNQYRFEGLEAHREKEGTAGFTGITAGDRGKAAGWPNQSVAEVMSYNNATTRKAIDSWLSTAYHRKIILDGKYNSVGIGLQEGTAVMNPAYLSYTPNGPEVTVYPYDGMKEANIGFYGFEIPNPLDRIGVEHSGGIISALSGQKIESFQASITDSKGQDVPFYNELQYDTLYLYPKEVLDGYSLYTVNLDYTVRDESQPRHKTWSFTTGKGREIQRLSAQYDELVVNPGSKLPLRIAARYNDGTSGIPKTALTYSSSSAAGLKVSADGVLEGVKPGSYKLTVSSGSVREQIPVKVFERLKSKKYPAGDPAKAKDIAGHADQAAIEWALRSGVAATDAGGNFRPDASVTEAQFLTMLLRTYKVDYEAYASKKKKHWAEGAYKVAADRNMLLFSSKSGKSDFRDKPIDRYRAAGLVASADGVNFDFLEAVKYVQANGYMLGKTGNQSWMFGYDDTVTRAQAAVILMKLQSEMKQLTGAPASVTPKEKLPKEPFPEVYVKPEFGQKTLIAEFLENGTLRVEGQFVDQANKQLDIQVSERTEEGRSKGELEVIPVSTDAAGRFSVVSTKAYAESMLNLYFRTGNVSYFIQVKKGAMNASEYSS</sequence>
<name>A0ABX0F293_9BACL</name>
<dbReference type="CDD" id="cd05379">
    <property type="entry name" value="CAP_bacterial"/>
    <property type="match status" value="1"/>
</dbReference>
<feature type="domain" description="SLH" evidence="1">
    <location>
        <begin position="374"/>
        <end position="437"/>
    </location>
</feature>
<dbReference type="EMBL" id="JAAFGS010000002">
    <property type="protein sequence ID" value="NGZ75112.1"/>
    <property type="molecule type" value="Genomic_DNA"/>
</dbReference>
<evidence type="ECO:0000259" key="1">
    <source>
        <dbReference type="PROSITE" id="PS51272"/>
    </source>
</evidence>
<dbReference type="PROSITE" id="PS51272">
    <property type="entry name" value="SLH"/>
    <property type="match status" value="2"/>
</dbReference>
<dbReference type="Gene3D" id="3.40.33.10">
    <property type="entry name" value="CAP"/>
    <property type="match status" value="1"/>
</dbReference>